<feature type="region of interest" description="Disordered" evidence="1">
    <location>
        <begin position="277"/>
        <end position="299"/>
    </location>
</feature>
<evidence type="ECO:0000313" key="4">
    <source>
        <dbReference type="Proteomes" id="UP000250222"/>
    </source>
</evidence>
<dbReference type="GO" id="GO:0006355">
    <property type="term" value="P:regulation of DNA-templated transcription"/>
    <property type="evidence" value="ECO:0007669"/>
    <property type="project" value="InterPro"/>
</dbReference>
<dbReference type="OrthoDB" id="9802090at2"/>
<feature type="domain" description="GATA-type" evidence="2">
    <location>
        <begin position="191"/>
        <end position="226"/>
    </location>
</feature>
<dbReference type="EMBL" id="UETB01000004">
    <property type="protein sequence ID" value="SSA40405.1"/>
    <property type="molecule type" value="Genomic_DNA"/>
</dbReference>
<name>A0A2Y9A883_9MICO</name>
<accession>A0A2Y9A883</accession>
<gene>
    <name evidence="3" type="ORF">SAMN05216184_104115</name>
</gene>
<sequence>MTEHLHIWTVPDEHGTWTCATCPETSPTCIVHRPSDEPDEGHPTGTSLPICARCLEQEQQLLTDIVTARDRIAHDPPSPVRAIAYDPTNVGGSPSEATIPHDLGRDIDDWYYQARGVRSPAGVDDVLTEWADAWAEKSGDPGASTTAPANYLSAHLIWAANHPGPAAWDDYRTEMRELLHTAQAFDPYRPQRTGESCIECGGHLVREWRRDGLGDDITCETCGMHYSDAAYRMAARIRLADAARLDPDTLVTVKDAEAALPDARPGTLRVWAHRAKRDHAEGTTTAPVPMRGKDRSGRPLFRLGDLRDALGVSMVAPRDRVS</sequence>
<feature type="region of interest" description="Disordered" evidence="1">
    <location>
        <begin position="77"/>
        <end position="100"/>
    </location>
</feature>
<keyword evidence="4" id="KW-1185">Reference proteome</keyword>
<dbReference type="GO" id="GO:0043565">
    <property type="term" value="F:sequence-specific DNA binding"/>
    <property type="evidence" value="ECO:0007669"/>
    <property type="project" value="InterPro"/>
</dbReference>
<dbReference type="InterPro" id="IPR000679">
    <property type="entry name" value="Znf_GATA"/>
</dbReference>
<reference evidence="3 4" key="1">
    <citation type="submission" date="2016-10" db="EMBL/GenBank/DDBJ databases">
        <authorList>
            <person name="Cai Z."/>
        </authorList>
    </citation>
    <scope>NUCLEOTIDE SEQUENCE [LARGE SCALE GENOMIC DNA]</scope>
    <source>
        <strain evidence="3 4">CGMCC 1.10826</strain>
    </source>
</reference>
<dbReference type="Proteomes" id="UP000250222">
    <property type="component" value="Unassembled WGS sequence"/>
</dbReference>
<proteinExistence type="predicted"/>
<organism evidence="3 4">
    <name type="scientific">Georgenia satyanarayanai</name>
    <dbReference type="NCBI Taxonomy" id="860221"/>
    <lineage>
        <taxon>Bacteria</taxon>
        <taxon>Bacillati</taxon>
        <taxon>Actinomycetota</taxon>
        <taxon>Actinomycetes</taxon>
        <taxon>Micrococcales</taxon>
        <taxon>Bogoriellaceae</taxon>
        <taxon>Georgenia</taxon>
    </lineage>
</organism>
<evidence type="ECO:0000313" key="3">
    <source>
        <dbReference type="EMBL" id="SSA40405.1"/>
    </source>
</evidence>
<dbReference type="AlphaFoldDB" id="A0A2Y9A883"/>
<dbReference type="PROSITE" id="PS50114">
    <property type="entry name" value="GATA_ZN_FINGER_2"/>
    <property type="match status" value="1"/>
</dbReference>
<evidence type="ECO:0000256" key="1">
    <source>
        <dbReference type="SAM" id="MobiDB-lite"/>
    </source>
</evidence>
<dbReference type="RefSeq" id="WP_110852043.1">
    <property type="nucleotide sequence ID" value="NZ_QKLZ01000004.1"/>
</dbReference>
<evidence type="ECO:0000259" key="2">
    <source>
        <dbReference type="PROSITE" id="PS50114"/>
    </source>
</evidence>
<protein>
    <recommendedName>
        <fullName evidence="2">GATA-type domain-containing protein</fullName>
    </recommendedName>
</protein>